<comment type="subcellular location">
    <subcellularLocation>
        <location evidence="1 4">Bacterial flagellum basal body</location>
    </subcellularLocation>
</comment>
<dbReference type="PRINTS" id="PR01006">
    <property type="entry name" value="FLGHOOKFLIE"/>
</dbReference>
<comment type="similarity">
    <text evidence="2 4">Belongs to the FliE family.</text>
</comment>
<accession>A0A7C5AKS2</accession>
<keyword evidence="7" id="KW-0966">Cell projection</keyword>
<dbReference type="InterPro" id="IPR001624">
    <property type="entry name" value="FliE"/>
</dbReference>
<evidence type="ECO:0000256" key="6">
    <source>
        <dbReference type="SAM" id="MobiDB-lite"/>
    </source>
</evidence>
<dbReference type="NCBIfam" id="TIGR00205">
    <property type="entry name" value="fliE"/>
    <property type="match status" value="1"/>
</dbReference>
<dbReference type="GO" id="GO:0071973">
    <property type="term" value="P:bacterial-type flagellum-dependent cell motility"/>
    <property type="evidence" value="ECO:0007669"/>
    <property type="project" value="InterPro"/>
</dbReference>
<proteinExistence type="inferred from homology"/>
<organism evidence="7">
    <name type="scientific">Desulfobacca acetoxidans</name>
    <dbReference type="NCBI Taxonomy" id="60893"/>
    <lineage>
        <taxon>Bacteria</taxon>
        <taxon>Pseudomonadati</taxon>
        <taxon>Thermodesulfobacteriota</taxon>
        <taxon>Desulfobaccia</taxon>
        <taxon>Desulfobaccales</taxon>
        <taxon>Desulfobaccaceae</taxon>
        <taxon>Desulfobacca</taxon>
    </lineage>
</organism>
<comment type="caution">
    <text evidence="7">The sequence shown here is derived from an EMBL/GenBank/DDBJ whole genome shotgun (WGS) entry which is preliminary data.</text>
</comment>
<keyword evidence="7" id="KW-0969">Cilium</keyword>
<keyword evidence="3 4" id="KW-0975">Bacterial flagellum</keyword>
<dbReference type="PANTHER" id="PTHR34653:SF1">
    <property type="entry name" value="FLAGELLAR HOOK-BASAL BODY COMPLEX PROTEIN FLIE"/>
    <property type="match status" value="1"/>
</dbReference>
<evidence type="ECO:0000256" key="5">
    <source>
        <dbReference type="NCBIfam" id="TIGR00205"/>
    </source>
</evidence>
<evidence type="ECO:0000256" key="4">
    <source>
        <dbReference type="HAMAP-Rule" id="MF_00724"/>
    </source>
</evidence>
<dbReference type="HAMAP" id="MF_00724">
    <property type="entry name" value="FliE"/>
    <property type="match status" value="1"/>
</dbReference>
<keyword evidence="7" id="KW-0282">Flagellum</keyword>
<evidence type="ECO:0000256" key="1">
    <source>
        <dbReference type="ARBA" id="ARBA00004117"/>
    </source>
</evidence>
<evidence type="ECO:0000256" key="3">
    <source>
        <dbReference type="ARBA" id="ARBA00023143"/>
    </source>
</evidence>
<feature type="region of interest" description="Disordered" evidence="6">
    <location>
        <begin position="1"/>
        <end position="31"/>
    </location>
</feature>
<dbReference type="AlphaFoldDB" id="A0A7C5AKS2"/>
<dbReference type="GO" id="GO:0003774">
    <property type="term" value="F:cytoskeletal motor activity"/>
    <property type="evidence" value="ECO:0007669"/>
    <property type="project" value="InterPro"/>
</dbReference>
<evidence type="ECO:0000313" key="7">
    <source>
        <dbReference type="EMBL" id="HGZ10975.1"/>
    </source>
</evidence>
<dbReference type="Pfam" id="PF02049">
    <property type="entry name" value="FliE"/>
    <property type="match status" value="1"/>
</dbReference>
<gene>
    <name evidence="4 7" type="primary">fliE</name>
    <name evidence="7" type="ORF">ENW48_01995</name>
</gene>
<dbReference type="GO" id="GO:0005198">
    <property type="term" value="F:structural molecule activity"/>
    <property type="evidence" value="ECO:0007669"/>
    <property type="project" value="UniProtKB-UniRule"/>
</dbReference>
<sequence length="96" mass="10413">MKVLPTGQGEAGSWSGQSISGPGGPSPDKNLFQNMLSAVQKQQNQADVEVRRALLGEGELHDAILALEKANLGLRLLVQVRNRLVAAYEELSRMQM</sequence>
<dbReference type="GO" id="GO:0009425">
    <property type="term" value="C:bacterial-type flagellum basal body"/>
    <property type="evidence" value="ECO:0007669"/>
    <property type="project" value="UniProtKB-SubCell"/>
</dbReference>
<protein>
    <recommendedName>
        <fullName evidence="4 5">Flagellar hook-basal body complex protein FliE</fullName>
    </recommendedName>
</protein>
<evidence type="ECO:0000256" key="2">
    <source>
        <dbReference type="ARBA" id="ARBA00009272"/>
    </source>
</evidence>
<dbReference type="PANTHER" id="PTHR34653">
    <property type="match status" value="1"/>
</dbReference>
<name>A0A7C5AKS2_9BACT</name>
<reference evidence="7" key="1">
    <citation type="journal article" date="2020" name="mSystems">
        <title>Genome- and Community-Level Interaction Insights into Carbon Utilization and Element Cycling Functions of Hydrothermarchaeota in Hydrothermal Sediment.</title>
        <authorList>
            <person name="Zhou Z."/>
            <person name="Liu Y."/>
            <person name="Xu W."/>
            <person name="Pan J."/>
            <person name="Luo Z.H."/>
            <person name="Li M."/>
        </authorList>
    </citation>
    <scope>NUCLEOTIDE SEQUENCE [LARGE SCALE GENOMIC DNA]</scope>
    <source>
        <strain evidence="7">SpSt-853</strain>
    </source>
</reference>
<dbReference type="EMBL" id="DTKJ01000015">
    <property type="protein sequence ID" value="HGZ10975.1"/>
    <property type="molecule type" value="Genomic_DNA"/>
</dbReference>